<organism evidence="1 2">
    <name type="scientific">Pararhodospirillum oryzae</name>
    <dbReference type="NCBI Taxonomy" id="478448"/>
    <lineage>
        <taxon>Bacteria</taxon>
        <taxon>Pseudomonadati</taxon>
        <taxon>Pseudomonadota</taxon>
        <taxon>Alphaproteobacteria</taxon>
        <taxon>Rhodospirillales</taxon>
        <taxon>Rhodospirillaceae</taxon>
        <taxon>Pararhodospirillum</taxon>
    </lineage>
</organism>
<reference evidence="1 2" key="1">
    <citation type="submission" date="2019-07" db="EMBL/GenBank/DDBJ databases">
        <title>Whole genome shotgun sequence of Rhodospirillum oryzae NBRC 107573.</title>
        <authorList>
            <person name="Hosoyama A."/>
            <person name="Uohara A."/>
            <person name="Ohji S."/>
            <person name="Ichikawa N."/>
        </authorList>
    </citation>
    <scope>NUCLEOTIDE SEQUENCE [LARGE SCALE GENOMIC DNA]</scope>
    <source>
        <strain evidence="1 2">NBRC 107573</strain>
    </source>
</reference>
<comment type="caution">
    <text evidence="1">The sequence shown here is derived from an EMBL/GenBank/DDBJ whole genome shotgun (WGS) entry which is preliminary data.</text>
</comment>
<evidence type="ECO:0000313" key="2">
    <source>
        <dbReference type="Proteomes" id="UP000321567"/>
    </source>
</evidence>
<dbReference type="AlphaFoldDB" id="A0A512HBX0"/>
<dbReference type="Proteomes" id="UP000321567">
    <property type="component" value="Unassembled WGS sequence"/>
</dbReference>
<sequence length="67" mass="7470">MLRLAIGAPGTVIGQHREIIRDDQIVFLVCPWVALHEIMLAMARPLVTRESPLPLMPKDARTPTLSI</sequence>
<protein>
    <submittedName>
        <fullName evidence="1">Uncharacterized protein</fullName>
    </submittedName>
</protein>
<name>A0A512HBX0_9PROT</name>
<proteinExistence type="predicted"/>
<gene>
    <name evidence="1" type="ORF">ROR02_30770</name>
</gene>
<keyword evidence="2" id="KW-1185">Reference proteome</keyword>
<evidence type="ECO:0000313" key="1">
    <source>
        <dbReference type="EMBL" id="GEO82946.1"/>
    </source>
</evidence>
<accession>A0A512HBX0</accession>
<dbReference type="EMBL" id="BJZO01000133">
    <property type="protein sequence ID" value="GEO82946.1"/>
    <property type="molecule type" value="Genomic_DNA"/>
</dbReference>